<dbReference type="GO" id="GO:0003677">
    <property type="term" value="F:DNA binding"/>
    <property type="evidence" value="ECO:0007669"/>
    <property type="project" value="UniProtKB-KW"/>
</dbReference>
<dbReference type="RefSeq" id="WP_089538370.1">
    <property type="nucleotide sequence ID" value="NZ_CABMNJ010000001.1"/>
</dbReference>
<dbReference type="Proteomes" id="UP000460654">
    <property type="component" value="Unassembled WGS sequence"/>
</dbReference>
<proteinExistence type="predicted"/>
<evidence type="ECO:0000313" key="2">
    <source>
        <dbReference type="Proteomes" id="UP000460654"/>
    </source>
</evidence>
<protein>
    <submittedName>
        <fullName evidence="1">DNA-binding protein</fullName>
    </submittedName>
</protein>
<evidence type="ECO:0000313" key="1">
    <source>
        <dbReference type="EMBL" id="TXU30177.1"/>
    </source>
</evidence>
<sequence length="114" mass="13354">MTTEINYHALLERARNKVQSIEFALTQSAFAEIRAELENDLELARIALASLEVEPDERVAYELFMEKRFGKTVDRRRAKNGDNEYMAWDMTLGWIVWQQRAGIHFSTMSQQEVK</sequence>
<reference evidence="1 2" key="1">
    <citation type="submission" date="2018-09" db="EMBL/GenBank/DDBJ databases">
        <title>Persistent metagenomic signatures of early life antibiotic treatment in the infant gut microbiota and resistome.</title>
        <authorList>
            <person name="Gasparrini A.J."/>
        </authorList>
    </citation>
    <scope>NUCLEOTIDE SEQUENCE [LARGE SCALE GENOMIC DNA]</scope>
    <source>
        <strain evidence="1 2">T0181B.E-10</strain>
    </source>
</reference>
<gene>
    <name evidence="1" type="ORF">D4N09_23975</name>
</gene>
<dbReference type="AlphaFoldDB" id="A0A8T9CSB6"/>
<comment type="caution">
    <text evidence="1">The sequence shown here is derived from an EMBL/GenBank/DDBJ whole genome shotgun (WGS) entry which is preliminary data.</text>
</comment>
<name>A0A8T9CSB6_ECOLX</name>
<accession>A0A8T9CSB6</accession>
<dbReference type="EMBL" id="QYOH01000055">
    <property type="protein sequence ID" value="TXU30177.1"/>
    <property type="molecule type" value="Genomic_DNA"/>
</dbReference>
<organism evidence="1 2">
    <name type="scientific">Escherichia coli</name>
    <dbReference type="NCBI Taxonomy" id="562"/>
    <lineage>
        <taxon>Bacteria</taxon>
        <taxon>Pseudomonadati</taxon>
        <taxon>Pseudomonadota</taxon>
        <taxon>Gammaproteobacteria</taxon>
        <taxon>Enterobacterales</taxon>
        <taxon>Enterobacteriaceae</taxon>
        <taxon>Escherichia</taxon>
    </lineage>
</organism>
<keyword evidence="1" id="KW-0238">DNA-binding</keyword>